<evidence type="ECO:0000313" key="2">
    <source>
        <dbReference type="EMBL" id="EOY20550.1"/>
    </source>
</evidence>
<keyword evidence="3" id="KW-1185">Reference proteome</keyword>
<dbReference type="AlphaFoldDB" id="A0A061FT73"/>
<feature type="compositionally biased region" description="Basic and acidic residues" evidence="1">
    <location>
        <begin position="22"/>
        <end position="44"/>
    </location>
</feature>
<sequence length="77" mass="8871">MSVVESLVELKKHNNKSSNRTKAREKGKSIRDRDRYSKGKSSDYKKPIVAKAAFGDQKEPPKPCFLYGRPHWVHECP</sequence>
<dbReference type="EMBL" id="CM001881">
    <property type="protein sequence ID" value="EOY20550.1"/>
    <property type="molecule type" value="Genomic_DNA"/>
</dbReference>
<gene>
    <name evidence="2" type="ORF">TCM_011947</name>
</gene>
<accession>A0A061FT73</accession>
<dbReference type="InParanoid" id="A0A061FT73"/>
<dbReference type="HOGENOM" id="CLU_2643016_0_0_1"/>
<dbReference type="Proteomes" id="UP000026915">
    <property type="component" value="Chromosome 3"/>
</dbReference>
<evidence type="ECO:0000313" key="3">
    <source>
        <dbReference type="Proteomes" id="UP000026915"/>
    </source>
</evidence>
<protein>
    <submittedName>
        <fullName evidence="2">Uncharacterized protein</fullName>
    </submittedName>
</protein>
<proteinExistence type="predicted"/>
<evidence type="ECO:0000256" key="1">
    <source>
        <dbReference type="SAM" id="MobiDB-lite"/>
    </source>
</evidence>
<organism evidence="2 3">
    <name type="scientific">Theobroma cacao</name>
    <name type="common">Cacao</name>
    <name type="synonym">Cocoa</name>
    <dbReference type="NCBI Taxonomy" id="3641"/>
    <lineage>
        <taxon>Eukaryota</taxon>
        <taxon>Viridiplantae</taxon>
        <taxon>Streptophyta</taxon>
        <taxon>Embryophyta</taxon>
        <taxon>Tracheophyta</taxon>
        <taxon>Spermatophyta</taxon>
        <taxon>Magnoliopsida</taxon>
        <taxon>eudicotyledons</taxon>
        <taxon>Gunneridae</taxon>
        <taxon>Pentapetalae</taxon>
        <taxon>rosids</taxon>
        <taxon>malvids</taxon>
        <taxon>Malvales</taxon>
        <taxon>Malvaceae</taxon>
        <taxon>Byttnerioideae</taxon>
        <taxon>Theobroma</taxon>
    </lineage>
</organism>
<name>A0A061FT73_THECC</name>
<reference evidence="2 3" key="1">
    <citation type="journal article" date="2013" name="Genome Biol.">
        <title>The genome sequence of the most widely cultivated cacao type and its use to identify candidate genes regulating pod color.</title>
        <authorList>
            <person name="Motamayor J.C."/>
            <person name="Mockaitis K."/>
            <person name="Schmutz J."/>
            <person name="Haiminen N."/>
            <person name="Iii D.L."/>
            <person name="Cornejo O."/>
            <person name="Findley S.D."/>
            <person name="Zheng P."/>
            <person name="Utro F."/>
            <person name="Royaert S."/>
            <person name="Saski C."/>
            <person name="Jenkins J."/>
            <person name="Podicheti R."/>
            <person name="Zhao M."/>
            <person name="Scheffler B.E."/>
            <person name="Stack J.C."/>
            <person name="Feltus F.A."/>
            <person name="Mustiga G.M."/>
            <person name="Amores F."/>
            <person name="Phillips W."/>
            <person name="Marelli J.P."/>
            <person name="May G.D."/>
            <person name="Shapiro H."/>
            <person name="Ma J."/>
            <person name="Bustamante C.D."/>
            <person name="Schnell R.J."/>
            <person name="Main D."/>
            <person name="Gilbert D."/>
            <person name="Parida L."/>
            <person name="Kuhn D.N."/>
        </authorList>
    </citation>
    <scope>NUCLEOTIDE SEQUENCE [LARGE SCALE GENOMIC DNA]</scope>
    <source>
        <strain evidence="3">cv. Matina 1-6</strain>
    </source>
</reference>
<dbReference type="Gramene" id="EOY20550">
    <property type="protein sequence ID" value="EOY20550"/>
    <property type="gene ID" value="TCM_011947"/>
</dbReference>
<feature type="region of interest" description="Disordered" evidence="1">
    <location>
        <begin position="1"/>
        <end position="44"/>
    </location>
</feature>